<reference evidence="1 2" key="1">
    <citation type="journal article" date="2018" name="BMC Genomics">
        <title>Genomic evidence for intraspecific hybridization in a clonal and extremely halotolerant yeast.</title>
        <authorList>
            <person name="Gostincar C."/>
            <person name="Stajich J.E."/>
            <person name="Zupancic J."/>
            <person name="Zalar P."/>
            <person name="Gunde-Cimerman N."/>
        </authorList>
    </citation>
    <scope>NUCLEOTIDE SEQUENCE [LARGE SCALE GENOMIC DNA]</scope>
    <source>
        <strain evidence="1 2">EXF-2788</strain>
    </source>
</reference>
<gene>
    <name evidence="1" type="ORF">D0861_01957</name>
</gene>
<evidence type="ECO:0000313" key="2">
    <source>
        <dbReference type="Proteomes" id="UP000268823"/>
    </source>
</evidence>
<name>A0A3M7FWY5_HORWE</name>
<dbReference type="EMBL" id="QWIR01000021">
    <property type="protein sequence ID" value="RMY93375.1"/>
    <property type="molecule type" value="Genomic_DNA"/>
</dbReference>
<dbReference type="OrthoDB" id="2687452at2759"/>
<sequence>MANHYPQYPYIYGQTPTQHSYYQPNPYQTAQQYPAQYTTGYQQPQQPTVQPQSPPQYPCLHTRCAAGQISFTRYADLQRHINSFHNRDLVPCTYVDPTTGKPCHRRGEYGFTRRDKMIAHMRAVHKVEPASVGQQREG</sequence>
<proteinExistence type="predicted"/>
<comment type="caution">
    <text evidence="1">The sequence shown here is derived from an EMBL/GenBank/DDBJ whole genome shotgun (WGS) entry which is preliminary data.</text>
</comment>
<dbReference type="AlphaFoldDB" id="A0A3M7FWY5"/>
<evidence type="ECO:0008006" key="3">
    <source>
        <dbReference type="Google" id="ProtNLM"/>
    </source>
</evidence>
<dbReference type="Gene3D" id="3.30.160.60">
    <property type="entry name" value="Classic Zinc Finger"/>
    <property type="match status" value="1"/>
</dbReference>
<evidence type="ECO:0000313" key="1">
    <source>
        <dbReference type="EMBL" id="RMY93375.1"/>
    </source>
</evidence>
<protein>
    <recommendedName>
        <fullName evidence="3">C2H2-type domain-containing protein</fullName>
    </recommendedName>
</protein>
<accession>A0A3M7FWY5</accession>
<organism evidence="1 2">
    <name type="scientific">Hortaea werneckii</name>
    <name type="common">Black yeast</name>
    <name type="synonym">Cladosporium werneckii</name>
    <dbReference type="NCBI Taxonomy" id="91943"/>
    <lineage>
        <taxon>Eukaryota</taxon>
        <taxon>Fungi</taxon>
        <taxon>Dikarya</taxon>
        <taxon>Ascomycota</taxon>
        <taxon>Pezizomycotina</taxon>
        <taxon>Dothideomycetes</taxon>
        <taxon>Dothideomycetidae</taxon>
        <taxon>Mycosphaerellales</taxon>
        <taxon>Teratosphaeriaceae</taxon>
        <taxon>Hortaea</taxon>
    </lineage>
</organism>
<dbReference type="Proteomes" id="UP000268823">
    <property type="component" value="Unassembled WGS sequence"/>
</dbReference>